<feature type="transmembrane region" description="Helical" evidence="3">
    <location>
        <begin position="32"/>
        <end position="50"/>
    </location>
</feature>
<proteinExistence type="predicted"/>
<evidence type="ECO:0000256" key="2">
    <source>
        <dbReference type="SAM" id="MobiDB-lite"/>
    </source>
</evidence>
<dbReference type="EMBL" id="JBHSWN010000001">
    <property type="protein sequence ID" value="MFC6788906.1"/>
    <property type="molecule type" value="Genomic_DNA"/>
</dbReference>
<evidence type="ECO:0000256" key="1">
    <source>
        <dbReference type="SAM" id="Coils"/>
    </source>
</evidence>
<dbReference type="Proteomes" id="UP001596292">
    <property type="component" value="Unassembled WGS sequence"/>
</dbReference>
<evidence type="ECO:0000313" key="5">
    <source>
        <dbReference type="Proteomes" id="UP001596292"/>
    </source>
</evidence>
<feature type="transmembrane region" description="Helical" evidence="3">
    <location>
        <begin position="7"/>
        <end position="26"/>
    </location>
</feature>
<name>A0ABW2BHQ5_9HYPH</name>
<keyword evidence="1" id="KW-0175">Coiled coil</keyword>
<sequence>MAALRKLLMYFSALSAVAIFAAWVFLSRKFDILPLGVMTMLAVNAFYLYFSRPTVKTSDIFDHASSKLALASLELKYLSEEAQIREAEAEKLRLEEAKKEQYKLQVAKDILDHLQAKISSRASQKIVLPQIPHRPRIGNEVLAQLAVSQADARSGESEPVSRPMAIKVSPSLANGTAPAAVSST</sequence>
<keyword evidence="3" id="KW-0812">Transmembrane</keyword>
<accession>A0ABW2BHQ5</accession>
<evidence type="ECO:0000256" key="3">
    <source>
        <dbReference type="SAM" id="Phobius"/>
    </source>
</evidence>
<comment type="caution">
    <text evidence="4">The sequence shown here is derived from an EMBL/GenBank/DDBJ whole genome shotgun (WGS) entry which is preliminary data.</text>
</comment>
<dbReference type="RefSeq" id="WP_378967382.1">
    <property type="nucleotide sequence ID" value="NZ_JBHSWN010000001.1"/>
</dbReference>
<keyword evidence="3" id="KW-1133">Transmembrane helix</keyword>
<keyword evidence="3" id="KW-0472">Membrane</keyword>
<evidence type="ECO:0000313" key="4">
    <source>
        <dbReference type="EMBL" id="MFC6788906.1"/>
    </source>
</evidence>
<reference evidence="5" key="1">
    <citation type="journal article" date="2019" name="Int. J. Syst. Evol. Microbiol.">
        <title>The Global Catalogue of Microorganisms (GCM) 10K type strain sequencing project: providing services to taxonomists for standard genome sequencing and annotation.</title>
        <authorList>
            <consortium name="The Broad Institute Genomics Platform"/>
            <consortium name="The Broad Institute Genome Sequencing Center for Infectious Disease"/>
            <person name="Wu L."/>
            <person name="Ma J."/>
        </authorList>
    </citation>
    <scope>NUCLEOTIDE SEQUENCE [LARGE SCALE GENOMIC DNA]</scope>
    <source>
        <strain evidence="5">CCUG 48316</strain>
    </source>
</reference>
<feature type="region of interest" description="Disordered" evidence="2">
    <location>
        <begin position="153"/>
        <end position="184"/>
    </location>
</feature>
<feature type="coiled-coil region" evidence="1">
    <location>
        <begin position="70"/>
        <end position="105"/>
    </location>
</feature>
<keyword evidence="5" id="KW-1185">Reference proteome</keyword>
<gene>
    <name evidence="4" type="ORF">ACFQE0_04250</name>
</gene>
<protein>
    <submittedName>
        <fullName evidence="4">Uncharacterized protein</fullName>
    </submittedName>
</protein>
<organism evidence="4 5">
    <name type="scientific">Methylobacterium komagatae</name>
    <dbReference type="NCBI Taxonomy" id="374425"/>
    <lineage>
        <taxon>Bacteria</taxon>
        <taxon>Pseudomonadati</taxon>
        <taxon>Pseudomonadota</taxon>
        <taxon>Alphaproteobacteria</taxon>
        <taxon>Hyphomicrobiales</taxon>
        <taxon>Methylobacteriaceae</taxon>
        <taxon>Methylobacterium</taxon>
    </lineage>
</organism>